<keyword evidence="1" id="KW-0812">Transmembrane</keyword>
<gene>
    <name evidence="2" type="ORF">FKV25_11840</name>
</gene>
<protein>
    <submittedName>
        <fullName evidence="2">Uncharacterized protein</fullName>
    </submittedName>
</protein>
<proteinExistence type="predicted"/>
<evidence type="ECO:0000313" key="2">
    <source>
        <dbReference type="EMBL" id="TQD42369.1"/>
    </source>
</evidence>
<comment type="caution">
    <text evidence="2">The sequence shown here is derived from an EMBL/GenBank/DDBJ whole genome shotgun (WGS) entry which is preliminary data.</text>
</comment>
<dbReference type="OrthoDB" id="6058007at2"/>
<dbReference type="EMBL" id="VICE01000108">
    <property type="protein sequence ID" value="TQD42369.1"/>
    <property type="molecule type" value="Genomic_DNA"/>
</dbReference>
<sequence>MFNRRYFVTYKRWNGSETETATSMIGRFRDQEFAERRARERYGAPGSEILNIRPETDFEANCYKGLRFVVRALRISVAAVIALLAFAWLWDFDSDVGHIPLGELTLNMIFSRLFDVALLLGAGWLCWVIAFGDGPEIDR</sequence>
<keyword evidence="1" id="KW-1133">Transmembrane helix</keyword>
<evidence type="ECO:0000313" key="3">
    <source>
        <dbReference type="Proteomes" id="UP000318212"/>
    </source>
</evidence>
<name>A0A507ZXY9_9GAMM</name>
<dbReference type="RefSeq" id="WP_141519005.1">
    <property type="nucleotide sequence ID" value="NZ_VICE01000108.1"/>
</dbReference>
<reference evidence="2 3" key="1">
    <citation type="submission" date="2019-06" db="EMBL/GenBank/DDBJ databases">
        <title>Lysobacter alkalisoli sp. nov. isolated from saline soil.</title>
        <authorList>
            <person name="Sun J.-Q."/>
            <person name="Xu L."/>
        </authorList>
    </citation>
    <scope>NUCLEOTIDE SEQUENCE [LARGE SCALE GENOMIC DNA]</scope>
    <source>
        <strain evidence="2 3">JCM 31130</strain>
    </source>
</reference>
<dbReference type="AlphaFoldDB" id="A0A507ZXY9"/>
<accession>A0A507ZXY9</accession>
<organism evidence="2 3">
    <name type="scientific">Marilutibacter aestuarii</name>
    <dbReference type="NCBI Taxonomy" id="1706195"/>
    <lineage>
        <taxon>Bacteria</taxon>
        <taxon>Pseudomonadati</taxon>
        <taxon>Pseudomonadota</taxon>
        <taxon>Gammaproteobacteria</taxon>
        <taxon>Lysobacterales</taxon>
        <taxon>Lysobacteraceae</taxon>
        <taxon>Marilutibacter</taxon>
    </lineage>
</organism>
<keyword evidence="1" id="KW-0472">Membrane</keyword>
<keyword evidence="3" id="KW-1185">Reference proteome</keyword>
<feature type="transmembrane region" description="Helical" evidence="1">
    <location>
        <begin position="110"/>
        <end position="131"/>
    </location>
</feature>
<dbReference type="Proteomes" id="UP000318212">
    <property type="component" value="Unassembled WGS sequence"/>
</dbReference>
<evidence type="ECO:0000256" key="1">
    <source>
        <dbReference type="SAM" id="Phobius"/>
    </source>
</evidence>
<feature type="transmembrane region" description="Helical" evidence="1">
    <location>
        <begin position="72"/>
        <end position="90"/>
    </location>
</feature>